<dbReference type="InterPro" id="IPR001434">
    <property type="entry name" value="OmcB-like_DUF11"/>
</dbReference>
<dbReference type="Pfam" id="PF25564">
    <property type="entry name" value="DUF7933"/>
    <property type="match status" value="1"/>
</dbReference>
<sequence>MNATRHQHDHSIHAPSFLRALKLALSGAGLALCLGALPGHASAAPGVPAPPVVVWSEDFENLPAPTSSMDGTDLLLYVGLNPVGQKYTADPLWRMDAKHCNGIIATFNANPTSAAMAKACVERRHWNGLQQMAEVAGLFAGRTASDARKNHAMAMLTVGGSYPVNSTTFRTASNIPLPPGADRRFFSGSIDVVATFCDGDYVHPALRFSLVNDSGVALPLSATPMDPCQGGSRYSTSAIGDAISRTAVAQTVTSPGALLFSGSSVGFMLHNDQTSETGNDAAIDNVRILDVTPQLDKAFTPANITQLQTARLTLTITNTTDLLAKNGWSFTDSLPPGLTVAGNAGTTCGAGTVVSAAPGGNSIQVSSGNLVAGASFCEVSVDVKAATPGSFTNSATNLTTTGLNLPAGPAVLTVTPVADMEAANLQFSSSAPVVGTPITGTYTCRNNGPSGADNASCSVTGLPAGAVSAPSCQSPLPMSSMAAGGSVQCTITFTPATLDPLTAMLTAGSSTPDPDPSNNTRAYPLQPAAPSADMQAVDVTMPANLTVGVPAKVPYSCRNTGPQAAAMATCTISGLPPGFSSSCTPGTPTASPVAPGSPGNTISCTAIFTPANTSSLTITVTAGSSTADPDSSNNVLTRTAQAQEKKADMQVSSVTLPSSITAGMQVTGSFTCTNTGPDPAVAATCTITGLPAGVHPACTPAVPTAAPLAKDDGPISCSLSFTPTTPTALTATVTAGSTTTDPDLSNNTRTHLLNVAAAPEVTAVPATSTTALALTTLALLLAAGAALGSHGRRNRRGRP</sequence>
<feature type="domain" description="DUF7933" evidence="4">
    <location>
        <begin position="293"/>
        <end position="402"/>
    </location>
</feature>
<dbReference type="AlphaFoldDB" id="A0A7T2S835"/>
<organism evidence="5 6">
    <name type="scientific">Delftia acidovorans</name>
    <name type="common">Pseudomonas acidovorans</name>
    <name type="synonym">Comamonas acidovorans</name>
    <dbReference type="NCBI Taxonomy" id="80866"/>
    <lineage>
        <taxon>Bacteria</taxon>
        <taxon>Pseudomonadati</taxon>
        <taxon>Pseudomonadota</taxon>
        <taxon>Betaproteobacteria</taxon>
        <taxon>Burkholderiales</taxon>
        <taxon>Comamonadaceae</taxon>
        <taxon>Delftia</taxon>
    </lineage>
</organism>
<accession>A0A7T2S835</accession>
<dbReference type="InterPro" id="IPR013783">
    <property type="entry name" value="Ig-like_fold"/>
</dbReference>
<evidence type="ECO:0000259" key="4">
    <source>
        <dbReference type="Pfam" id="PF25564"/>
    </source>
</evidence>
<reference evidence="5 6" key="1">
    <citation type="submission" date="2020-12" db="EMBL/GenBank/DDBJ databases">
        <title>FDA dAtabase for Regulatory Grade micrObial Sequences (FDA-ARGOS): Supporting development and validation of Infectious Disease Dx tests.</title>
        <authorList>
            <person name="Sproer C."/>
            <person name="Gronow S."/>
            <person name="Severitt S."/>
            <person name="Schroder I."/>
            <person name="Tallon L."/>
            <person name="Sadzewicz L."/>
            <person name="Zhao X."/>
            <person name="Boylan J."/>
            <person name="Ott S."/>
            <person name="Bowen H."/>
            <person name="Vavikolanu K."/>
            <person name="Mehta A."/>
            <person name="Aluvathingal J."/>
            <person name="Nadendla S."/>
            <person name="Lowell S."/>
            <person name="Myers T."/>
            <person name="Yan Y."/>
            <person name="Sichtig H."/>
        </authorList>
    </citation>
    <scope>NUCLEOTIDE SEQUENCE [LARGE SCALE GENOMIC DNA]</scope>
    <source>
        <strain evidence="5 6">FDAARGOS_909</strain>
    </source>
</reference>
<dbReference type="InterPro" id="IPR057693">
    <property type="entry name" value="DUF7933"/>
</dbReference>
<dbReference type="Proteomes" id="UP000594778">
    <property type="component" value="Chromosome"/>
</dbReference>
<feature type="chain" id="PRO_5032267815" description="DUF11 domain-containing protein" evidence="2">
    <location>
        <begin position="44"/>
        <end position="799"/>
    </location>
</feature>
<evidence type="ECO:0000259" key="3">
    <source>
        <dbReference type="Pfam" id="PF01345"/>
    </source>
</evidence>
<proteinExistence type="predicted"/>
<evidence type="ECO:0000313" key="6">
    <source>
        <dbReference type="Proteomes" id="UP000594778"/>
    </source>
</evidence>
<keyword evidence="1" id="KW-1133">Transmembrane helix</keyword>
<feature type="transmembrane region" description="Helical" evidence="1">
    <location>
        <begin position="771"/>
        <end position="789"/>
    </location>
</feature>
<dbReference type="Pfam" id="PF01345">
    <property type="entry name" value="DUF11"/>
    <property type="match status" value="1"/>
</dbReference>
<feature type="domain" description="DUF11" evidence="3">
    <location>
        <begin position="427"/>
        <end position="521"/>
    </location>
</feature>
<evidence type="ECO:0000313" key="5">
    <source>
        <dbReference type="EMBL" id="QPS10629.1"/>
    </source>
</evidence>
<dbReference type="RefSeq" id="WP_197957039.1">
    <property type="nucleotide sequence ID" value="NZ_CP065668.1"/>
</dbReference>
<dbReference type="Gene3D" id="2.60.40.10">
    <property type="entry name" value="Immunoglobulins"/>
    <property type="match status" value="3"/>
</dbReference>
<evidence type="ECO:0000256" key="1">
    <source>
        <dbReference type="SAM" id="Phobius"/>
    </source>
</evidence>
<keyword evidence="1" id="KW-0472">Membrane</keyword>
<protein>
    <recommendedName>
        <fullName evidence="7">DUF11 domain-containing protein</fullName>
    </recommendedName>
</protein>
<gene>
    <name evidence="5" type="ORF">I6G66_11830</name>
</gene>
<evidence type="ECO:0000256" key="2">
    <source>
        <dbReference type="SAM" id="SignalP"/>
    </source>
</evidence>
<feature type="signal peptide" evidence="2">
    <location>
        <begin position="1"/>
        <end position="43"/>
    </location>
</feature>
<evidence type="ECO:0008006" key="7">
    <source>
        <dbReference type="Google" id="ProtNLM"/>
    </source>
</evidence>
<name>A0A7T2S835_DELAC</name>
<keyword evidence="1" id="KW-0812">Transmembrane</keyword>
<dbReference type="EMBL" id="CP065668">
    <property type="protein sequence ID" value="QPS10629.1"/>
    <property type="molecule type" value="Genomic_DNA"/>
</dbReference>
<keyword evidence="2" id="KW-0732">Signal</keyword>